<evidence type="ECO:0000259" key="3">
    <source>
        <dbReference type="PROSITE" id="PS50245"/>
    </source>
</evidence>
<evidence type="ECO:0000256" key="2">
    <source>
        <dbReference type="SAM" id="MobiDB-lite"/>
    </source>
</evidence>
<dbReference type="SUPFAM" id="SSF74924">
    <property type="entry name" value="Cap-Gly domain"/>
    <property type="match status" value="1"/>
</dbReference>
<feature type="region of interest" description="Disordered" evidence="2">
    <location>
        <begin position="701"/>
        <end position="734"/>
    </location>
</feature>
<evidence type="ECO:0000313" key="5">
    <source>
        <dbReference type="Proteomes" id="UP000654370"/>
    </source>
</evidence>
<dbReference type="Gene3D" id="2.30.30.190">
    <property type="entry name" value="CAP Gly-rich-like domain"/>
    <property type="match status" value="1"/>
</dbReference>
<organism evidence="4 5">
    <name type="scientific">Mortierella isabellina</name>
    <name type="common">Filamentous fungus</name>
    <name type="synonym">Umbelopsis isabellina</name>
    <dbReference type="NCBI Taxonomy" id="91625"/>
    <lineage>
        <taxon>Eukaryota</taxon>
        <taxon>Fungi</taxon>
        <taxon>Fungi incertae sedis</taxon>
        <taxon>Mucoromycota</taxon>
        <taxon>Mucoromycotina</taxon>
        <taxon>Umbelopsidomycetes</taxon>
        <taxon>Umbelopsidales</taxon>
        <taxon>Umbelopsidaceae</taxon>
        <taxon>Umbelopsis</taxon>
    </lineage>
</organism>
<feature type="compositionally biased region" description="Low complexity" evidence="2">
    <location>
        <begin position="19"/>
        <end position="59"/>
    </location>
</feature>
<keyword evidence="1" id="KW-0175">Coiled coil</keyword>
<dbReference type="PANTHER" id="PTHR18916">
    <property type="entry name" value="DYNACTIN 1-RELATED MICROTUBULE-BINDING"/>
    <property type="match status" value="1"/>
</dbReference>
<sequence>MPSSIPGRRISAGSQLKPSTSARTSTATAQTLIQPHTSKSTSTLPRRTTSTPKPTTPTTRVLAAPHVGDRVILENGQKGILRYRGETTFKPGIWAGIELDRPGSGKNSGSVNGISYFQCAPQSGLFVLAQKVQLLERKKLSPSSNEPKTASPPSARRLALQDKLGSKPNGLDTANKPPHWDVAELQEALTVALEENAALKDNQDEVGRLEKLLTFERHQSKNLRLDIDHIKKTHATHRNEQREKLHHLTTSIHELEAVNKVLNSTLTELSCQSLPKNSSSDPRLIEKDTQMKDLQAECKMLSQQLQVEKEKHRVTQMQLDTYSKDQSLAAKNMQNSLIAHRERLQETQKKLDKSLLEVTSLTLEKEKLEAALSTSTVDHQQSQELIYNERQVQELVVELKDKQLENEHLAFTIQELTIALDKAKQDQGNEGWNDKYIELAEDLEVKTVENEKLKLNLADLNTSLSERQQLLSEFEGLKLANAKKTAALELQVQHLEEDMLRLEQERDSVLDQLTKHNSLLKDSSDRQHVINQLLGDISELQSQVAEYRNEIDEQLEEVGVLRIEKEAKNAHITQLQETNKQLETECLKLMDELLTDSVEGTKWRSESPSYALQISHQRTKQLEVNLANMQNELTSEASRLTKEHLHAIKEKDDALAKLNKELSEIEHIVESKIFREAELEEQLAIEQKRKTRLQQEISDLQVSQCIPHSPDSDDDNDSTNGEIPGASNHTSNHTDSKVISERYCGICDTYGHNTIECNIMEPSSLDSLSQITHEIRYSQPKCDYCEQSAEVPHWTEDCPHQQESY</sequence>
<dbReference type="PROSITE" id="PS50245">
    <property type="entry name" value="CAP_GLY_2"/>
    <property type="match status" value="1"/>
</dbReference>
<keyword evidence="5" id="KW-1185">Reference proteome</keyword>
<dbReference type="AlphaFoldDB" id="A0A8H7U9Y0"/>
<dbReference type="InterPro" id="IPR000938">
    <property type="entry name" value="CAP-Gly_domain"/>
</dbReference>
<name>A0A8H7U9Y0_MORIS</name>
<dbReference type="Pfam" id="PF01302">
    <property type="entry name" value="CAP_GLY"/>
    <property type="match status" value="1"/>
</dbReference>
<feature type="region of interest" description="Disordered" evidence="2">
    <location>
        <begin position="1"/>
        <end position="59"/>
    </location>
</feature>
<dbReference type="Proteomes" id="UP000654370">
    <property type="component" value="Unassembled WGS sequence"/>
</dbReference>
<accession>A0A8H7U9Y0</accession>
<dbReference type="PROSITE" id="PS00845">
    <property type="entry name" value="CAP_GLY_1"/>
    <property type="match status" value="1"/>
</dbReference>
<evidence type="ECO:0000256" key="1">
    <source>
        <dbReference type="SAM" id="Coils"/>
    </source>
</evidence>
<proteinExistence type="predicted"/>
<feature type="coiled-coil region" evidence="1">
    <location>
        <begin position="284"/>
        <end position="371"/>
    </location>
</feature>
<gene>
    <name evidence="4" type="ORF">INT43_005247</name>
</gene>
<dbReference type="EMBL" id="JAEPQZ010000014">
    <property type="protein sequence ID" value="KAG2173827.1"/>
    <property type="molecule type" value="Genomic_DNA"/>
</dbReference>
<comment type="caution">
    <text evidence="4">The sequence shown here is derived from an EMBL/GenBank/DDBJ whole genome shotgun (WGS) entry which is preliminary data.</text>
</comment>
<feature type="domain" description="CAP-Gly" evidence="3">
    <location>
        <begin position="85"/>
        <end position="128"/>
    </location>
</feature>
<reference evidence="4" key="1">
    <citation type="submission" date="2020-12" db="EMBL/GenBank/DDBJ databases">
        <title>Metabolic potential, ecology and presence of endohyphal bacteria is reflected in genomic diversity of Mucoromycotina.</title>
        <authorList>
            <person name="Muszewska A."/>
            <person name="Okrasinska A."/>
            <person name="Steczkiewicz K."/>
            <person name="Drgas O."/>
            <person name="Orlowska M."/>
            <person name="Perlinska-Lenart U."/>
            <person name="Aleksandrzak-Piekarczyk T."/>
            <person name="Szatraj K."/>
            <person name="Zielenkiewicz U."/>
            <person name="Pilsyk S."/>
            <person name="Malc E."/>
            <person name="Mieczkowski P."/>
            <person name="Kruszewska J.S."/>
            <person name="Biernat P."/>
            <person name="Pawlowska J."/>
        </authorList>
    </citation>
    <scope>NUCLEOTIDE SEQUENCE</scope>
    <source>
        <strain evidence="4">WA0000067209</strain>
    </source>
</reference>
<dbReference type="SMART" id="SM01052">
    <property type="entry name" value="CAP_GLY"/>
    <property type="match status" value="1"/>
</dbReference>
<evidence type="ECO:0000313" key="4">
    <source>
        <dbReference type="EMBL" id="KAG2173827.1"/>
    </source>
</evidence>
<protein>
    <recommendedName>
        <fullName evidence="3">CAP-Gly domain-containing protein</fullName>
    </recommendedName>
</protein>
<dbReference type="PANTHER" id="PTHR18916:SF93">
    <property type="entry name" value="RESTIN HOMOLOG"/>
    <property type="match status" value="1"/>
</dbReference>
<dbReference type="InterPro" id="IPR036859">
    <property type="entry name" value="CAP-Gly_dom_sf"/>
</dbReference>
<dbReference type="OrthoDB" id="2130750at2759"/>